<dbReference type="Pfam" id="PF11297">
    <property type="entry name" value="DUF3098"/>
    <property type="match status" value="1"/>
</dbReference>
<proteinExistence type="predicted"/>
<dbReference type="OrthoDB" id="963379at2"/>
<dbReference type="Proteomes" id="UP000078459">
    <property type="component" value="Unassembled WGS sequence"/>
</dbReference>
<sequence>MAQKPVKNVESGTVHFVFGKQNYQLLIASIVVVIIGFILMSGTTDIYSFRKIVLAPIVIIGGFILGFFAIFRKSPDKI</sequence>
<reference evidence="2 3" key="1">
    <citation type="submission" date="2016-04" db="EMBL/GenBank/DDBJ databases">
        <authorList>
            <person name="Evans L.H."/>
            <person name="Alamgir A."/>
            <person name="Owens N."/>
            <person name="Weber N.D."/>
            <person name="Virtaneva K."/>
            <person name="Barbian K."/>
            <person name="Babar A."/>
            <person name="Rosenke K."/>
        </authorList>
    </citation>
    <scope>NUCLEOTIDE SEQUENCE [LARGE SCALE GENOMIC DNA]</scope>
    <source>
        <strain evidence="2 3">CCM 8644</strain>
    </source>
</reference>
<dbReference type="RefSeq" id="WP_068820594.1">
    <property type="nucleotide sequence ID" value="NZ_LWHJ01000011.1"/>
</dbReference>
<feature type="transmembrane region" description="Helical" evidence="1">
    <location>
        <begin position="23"/>
        <end position="40"/>
    </location>
</feature>
<dbReference type="STRING" id="1826909.A5893_00145"/>
<keyword evidence="1" id="KW-0472">Membrane</keyword>
<name>A0A179DM94_9SPHI</name>
<reference evidence="2 3" key="2">
    <citation type="submission" date="2016-06" db="EMBL/GenBank/DDBJ databases">
        <title>Pedobacter psychrophilus sp. nov., isolated from Antarctic fragmentary rock.</title>
        <authorList>
            <person name="Svec P."/>
        </authorList>
    </citation>
    <scope>NUCLEOTIDE SEQUENCE [LARGE SCALE GENOMIC DNA]</scope>
    <source>
        <strain evidence="2 3">CCM 8644</strain>
    </source>
</reference>
<evidence type="ECO:0000313" key="2">
    <source>
        <dbReference type="EMBL" id="OAQ41563.1"/>
    </source>
</evidence>
<dbReference type="InterPro" id="IPR021448">
    <property type="entry name" value="DUF3098"/>
</dbReference>
<evidence type="ECO:0000256" key="1">
    <source>
        <dbReference type="SAM" id="Phobius"/>
    </source>
</evidence>
<dbReference type="AlphaFoldDB" id="A0A179DM94"/>
<evidence type="ECO:0008006" key="4">
    <source>
        <dbReference type="Google" id="ProtNLM"/>
    </source>
</evidence>
<keyword evidence="3" id="KW-1185">Reference proteome</keyword>
<protein>
    <recommendedName>
        <fullName evidence="4">DUF3098 domain-containing protein</fullName>
    </recommendedName>
</protein>
<keyword evidence="1" id="KW-0812">Transmembrane</keyword>
<keyword evidence="1" id="KW-1133">Transmembrane helix</keyword>
<feature type="transmembrane region" description="Helical" evidence="1">
    <location>
        <begin position="52"/>
        <end position="71"/>
    </location>
</feature>
<organism evidence="2 3">
    <name type="scientific">Pedobacter psychrophilus</name>
    <dbReference type="NCBI Taxonomy" id="1826909"/>
    <lineage>
        <taxon>Bacteria</taxon>
        <taxon>Pseudomonadati</taxon>
        <taxon>Bacteroidota</taxon>
        <taxon>Sphingobacteriia</taxon>
        <taxon>Sphingobacteriales</taxon>
        <taxon>Sphingobacteriaceae</taxon>
        <taxon>Pedobacter</taxon>
    </lineage>
</organism>
<comment type="caution">
    <text evidence="2">The sequence shown here is derived from an EMBL/GenBank/DDBJ whole genome shotgun (WGS) entry which is preliminary data.</text>
</comment>
<gene>
    <name evidence="2" type="ORF">A5893_00145</name>
</gene>
<dbReference type="EMBL" id="LWHJ01000011">
    <property type="protein sequence ID" value="OAQ41563.1"/>
    <property type="molecule type" value="Genomic_DNA"/>
</dbReference>
<evidence type="ECO:0000313" key="3">
    <source>
        <dbReference type="Proteomes" id="UP000078459"/>
    </source>
</evidence>
<accession>A0A179DM94</accession>